<dbReference type="EMBL" id="MBFT01000393">
    <property type="protein sequence ID" value="PVU91890.1"/>
    <property type="molecule type" value="Genomic_DNA"/>
</dbReference>
<feature type="compositionally biased region" description="Low complexity" evidence="1">
    <location>
        <begin position="333"/>
        <end position="353"/>
    </location>
</feature>
<feature type="region of interest" description="Disordered" evidence="1">
    <location>
        <begin position="1"/>
        <end position="44"/>
    </location>
</feature>
<feature type="region of interest" description="Disordered" evidence="1">
    <location>
        <begin position="331"/>
        <end position="353"/>
    </location>
</feature>
<name>A0A2T9YHT8_9FUNG</name>
<gene>
    <name evidence="2" type="ORF">BB559_003939</name>
</gene>
<feature type="compositionally biased region" description="Polar residues" evidence="1">
    <location>
        <begin position="16"/>
        <end position="42"/>
    </location>
</feature>
<evidence type="ECO:0000313" key="2">
    <source>
        <dbReference type="EMBL" id="PVU91890.1"/>
    </source>
</evidence>
<feature type="region of interest" description="Disordered" evidence="1">
    <location>
        <begin position="77"/>
        <end position="119"/>
    </location>
</feature>
<feature type="compositionally biased region" description="Polar residues" evidence="1">
    <location>
        <begin position="99"/>
        <end position="112"/>
    </location>
</feature>
<accession>A0A2T9YHT8</accession>
<keyword evidence="3" id="KW-1185">Reference proteome</keyword>
<comment type="caution">
    <text evidence="2">The sequence shown here is derived from an EMBL/GenBank/DDBJ whole genome shotgun (WGS) entry which is preliminary data.</text>
</comment>
<proteinExistence type="predicted"/>
<reference evidence="2 3" key="1">
    <citation type="journal article" date="2018" name="MBio">
        <title>Comparative Genomics Reveals the Core Gene Toolbox for the Fungus-Insect Symbiosis.</title>
        <authorList>
            <person name="Wang Y."/>
            <person name="Stata M."/>
            <person name="Wang W."/>
            <person name="Stajich J.E."/>
            <person name="White M.M."/>
            <person name="Moncalvo J.M."/>
        </authorList>
    </citation>
    <scope>NUCLEOTIDE SEQUENCE [LARGE SCALE GENOMIC DNA]</scope>
    <source>
        <strain evidence="2 3">AUS-77-4</strain>
    </source>
</reference>
<dbReference type="Proteomes" id="UP000245699">
    <property type="component" value="Unassembled WGS sequence"/>
</dbReference>
<sequence length="353" mass="39171">MESEKTFPNKGKNKEQQSTTSNISQKNPTNPNNTDSQTSKGSSFGKKLIESTSTLLSNLSSIDGSQTNELGLLLDNNKQASSSTNNGNSQSEKDVFIPSTKNDSINHNSSIDHTLPQKSFRREFRKTVNQQQQKAEDINPISSANSAENLLSLNINPGQEVSEQINQQITHQEGYKSHINYSSDVKDTEMRDGLDVFSNILNGYNTKMPNILYMDSKRNIESEYSGDYLSSRDIVHDFSLGTNNDLPKMTNHGPGLQENGLVNNQLDDIMDPVLYLQTRKTYTDDVYGNRGMSSRTRKRGNSDGTEDEGDIWTAHANSVIEEELAMSEAWSQAWAETSKASTSASSGKIKSKM</sequence>
<evidence type="ECO:0000256" key="1">
    <source>
        <dbReference type="SAM" id="MobiDB-lite"/>
    </source>
</evidence>
<organism evidence="2 3">
    <name type="scientific">Furculomyces boomerangus</name>
    <dbReference type="NCBI Taxonomy" id="61424"/>
    <lineage>
        <taxon>Eukaryota</taxon>
        <taxon>Fungi</taxon>
        <taxon>Fungi incertae sedis</taxon>
        <taxon>Zoopagomycota</taxon>
        <taxon>Kickxellomycotina</taxon>
        <taxon>Harpellomycetes</taxon>
        <taxon>Harpellales</taxon>
        <taxon>Harpellaceae</taxon>
        <taxon>Furculomyces</taxon>
    </lineage>
</organism>
<feature type="compositionally biased region" description="Basic and acidic residues" evidence="1">
    <location>
        <begin position="1"/>
        <end position="15"/>
    </location>
</feature>
<evidence type="ECO:0000313" key="3">
    <source>
        <dbReference type="Proteomes" id="UP000245699"/>
    </source>
</evidence>
<dbReference type="OrthoDB" id="5600331at2759"/>
<feature type="compositionally biased region" description="Polar residues" evidence="1">
    <location>
        <begin position="77"/>
        <end position="90"/>
    </location>
</feature>
<feature type="region of interest" description="Disordered" evidence="1">
    <location>
        <begin position="286"/>
        <end position="310"/>
    </location>
</feature>
<protein>
    <submittedName>
        <fullName evidence="2">Uncharacterized protein</fullName>
    </submittedName>
</protein>
<dbReference type="AlphaFoldDB" id="A0A2T9YHT8"/>